<evidence type="ECO:0000256" key="9">
    <source>
        <dbReference type="SAM" id="MobiDB-lite"/>
    </source>
</evidence>
<dbReference type="InterPro" id="IPR032861">
    <property type="entry name" value="TAXi_N"/>
</dbReference>
<keyword evidence="2" id="KW-0645">Protease</keyword>
<dbReference type="PROSITE" id="PS00141">
    <property type="entry name" value="ASP_PROTEASE"/>
    <property type="match status" value="1"/>
</dbReference>
<evidence type="ECO:0000256" key="5">
    <source>
        <dbReference type="ARBA" id="ARBA00022801"/>
    </source>
</evidence>
<dbReference type="GO" id="GO:0012505">
    <property type="term" value="C:endomembrane system"/>
    <property type="evidence" value="ECO:0007669"/>
    <property type="project" value="UniProtKB-SubCell"/>
</dbReference>
<evidence type="ECO:0000256" key="3">
    <source>
        <dbReference type="ARBA" id="ARBA00022692"/>
    </source>
</evidence>
<comment type="caution">
    <text evidence="11">The sequence shown here is derived from an EMBL/GenBank/DDBJ whole genome shotgun (WGS) entry which is preliminary data.</text>
</comment>
<feature type="domain" description="Peptidase A1" evidence="10">
    <location>
        <begin position="149"/>
        <end position="566"/>
    </location>
</feature>
<feature type="region of interest" description="Disordered" evidence="9">
    <location>
        <begin position="623"/>
        <end position="674"/>
    </location>
</feature>
<dbReference type="GO" id="GO:0006508">
    <property type="term" value="P:proteolysis"/>
    <property type="evidence" value="ECO:0007669"/>
    <property type="project" value="UniProtKB-KW"/>
</dbReference>
<dbReference type="InterPro" id="IPR033121">
    <property type="entry name" value="PEPTIDASE_A1"/>
</dbReference>
<keyword evidence="3" id="KW-0812">Transmembrane</keyword>
<dbReference type="InterPro" id="IPR000477">
    <property type="entry name" value="RT_dom"/>
</dbReference>
<dbReference type="PROSITE" id="PS51767">
    <property type="entry name" value="PEPTIDASE_A1"/>
    <property type="match status" value="1"/>
</dbReference>
<feature type="region of interest" description="Disordered" evidence="9">
    <location>
        <begin position="76"/>
        <end position="110"/>
    </location>
</feature>
<evidence type="ECO:0000256" key="2">
    <source>
        <dbReference type="ARBA" id="ARBA00022670"/>
    </source>
</evidence>
<keyword evidence="4" id="KW-0732">Signal</keyword>
<dbReference type="Proteomes" id="UP001530293">
    <property type="component" value="Unassembled WGS sequence"/>
</dbReference>
<dbReference type="Pfam" id="PF00078">
    <property type="entry name" value="RVT_1"/>
    <property type="match status" value="1"/>
</dbReference>
<evidence type="ECO:0000256" key="7">
    <source>
        <dbReference type="ARBA" id="ARBA00023136"/>
    </source>
</evidence>
<name>A0ABD3MIX7_9STRA</name>
<sequence>MSHASSSSSASSSFFTVQHGQQFQFHHAPSWPSNQYQQHHEQQLRILTNSQTGTIMHPLIPHKVHLERRRRELYEKYGGDSDADAENEETIDLSLPPRPHTSRHSTTPTKNEDIILSHYLRNDRSNHHHNNNRSLQQQMGALYQGYGTHYIDLWVGSPTPQRQTVIVDTGSGVTAFPCEECSGCGDDYHTDTYYRESQSTTFRPLTCNECARGYCANMDRGADKKCRITMSYAEGSSWTAYEALDLCYAGGPHDMALSVHGPMTNEESEENNVDHVDPVEASQFAFELSFGCQVSITGLFITQLADGIMGMENEDTAFWKQMYTKAAIPRPEFSLCFSRSDEAMREGTGAGAMTLGGVDPRLHMSPMVYAKNVKGSGFYGVTLKAMYLRAGGGVSAQTTQEDMNSGNVHKLPLSENELNSGNVIVDSGTTDTYFNRALDGPFKSLWKELTGRSYDHSAMELSEEELATFPTILLVLSGYDGEVVGDEPTGNPDDIAGYVGGTGLSNNSRDVVVAIPASHYFEYDYDTGKYVARVYTDEGSGSVLGANAMMGHDVYFDNARGRIGFAESNCDYVSLLLSEGTSISVAPATTKESSKTEVVVPSEEIPGDDDEEVVDVMGEENEYDDSIPADSDQSSGNNSNETPYEVFEDHKVSQHDNSGSSSSGNSSEGGGMTGMAAEIFDDMKHECSSAGCRSIAAFFIIGALAIVIAGIRRAAARRRVVRQYQEAELEISDLALDSDSDDEGGLNDFQCGNIEALFNCSSTVKSRDTTQPPPHNNGNKAAQIAADSDNYKTAINRLCATNSIATINKHNIKIVESLYSEPVPHRQFPPYTTTLQEHQLPGDICNTIRHAAKNKGTGINADSIDIFTSLTKLNDPATNKNIHTLFNLIYQGKIPPDARKFFTDTYLFCLHKDQNDLTKLRPIGIPTAIRRIIASHIAITFRDRFGDHLLPFNYAVGIDGGMDFIIKAMQLSIEQHIIKPQSSQQLPTRAAIFVDLTNMFNLVSREELFDIINRHFPELSPLTTLIYEHPADVHFKWDTSSWKSISMQEGVNQGCPLSSTFAALVMNRVLQPLDTALRQRAEQRLQQGDPGDDGFGGITHLFAWVDDISSTVPHADIKFFLDTLHQLGKPRGCNINPQKSRILTSCNGTSILEQLHLSNPTLANDLKQSIDTYSNTKSSRSSETLGVELTDGFRLLGTPVGSSTFAAKFFDEQLNSVRKQLSTLTANITDLHTRLKLFNTCTLQKLPHLLGADIMHNLPLDFDPKLWTGWNGPLTDGINSIINAFLLDLLSIDHIDTHSTLIAHLHTNKGGLGLLFPCHRAAPDFVITTATSIKRALLGFRSSIEVNPTILHPSITNLFNFELNPTSPTLQRYQLLLHEIAPICCPPKCNPTDHISHFSTKLSPHSMRSRMKQYCANALTDLIYETTYNTYPEHTRLLPSILVPQTSYPLISMNRTNERNRLPNWSFLIAMKRKLRIPLFENTATPPLCPCGRPHDIWGDHLFRCVKHSKKMAHNFIRDTCATVLKPALSLAGYMHQSSKIETETNHVPLSDPYALPYDLSFNPDPNPTIENHCSCPYTTVGADLTITHSIDPSPLTLTADVESNLTANADKHLQLCEKSKFMRDNKTISYNNTSFTIPGETIIRELVDANTILIPFAIDPHGRFGPILQSFLTTPSSTIPEPSFPHTRPYAHIMHERATKHPAPTGILLSADAYWKTHKTRKYYGHSHTAPTPQISTLQNLGLGITKAFSLHIRNGILRSRTNTSSSTQTDTTCTTNNCFLYAT</sequence>
<dbReference type="FunFam" id="2.40.70.10:FF:000225">
    <property type="entry name" value="Predicted protein"/>
    <property type="match status" value="1"/>
</dbReference>
<feature type="compositionally biased region" description="Polar residues" evidence="9">
    <location>
        <begin position="631"/>
        <end position="642"/>
    </location>
</feature>
<protein>
    <recommendedName>
        <fullName evidence="10">Peptidase A1 domain-containing protein</fullName>
    </recommendedName>
</protein>
<gene>
    <name evidence="11" type="ORF">ACHAWU_000965</name>
</gene>
<keyword evidence="6" id="KW-1133">Transmembrane helix</keyword>
<dbReference type="InterPro" id="IPR021109">
    <property type="entry name" value="Peptidase_aspartic_dom_sf"/>
</dbReference>
<organism evidence="11 12">
    <name type="scientific">Discostella pseudostelligera</name>
    <dbReference type="NCBI Taxonomy" id="259834"/>
    <lineage>
        <taxon>Eukaryota</taxon>
        <taxon>Sar</taxon>
        <taxon>Stramenopiles</taxon>
        <taxon>Ochrophyta</taxon>
        <taxon>Bacillariophyta</taxon>
        <taxon>Coscinodiscophyceae</taxon>
        <taxon>Thalassiosirophycidae</taxon>
        <taxon>Stephanodiscales</taxon>
        <taxon>Stephanodiscaceae</taxon>
        <taxon>Discostella</taxon>
    </lineage>
</organism>
<keyword evidence="12" id="KW-1185">Reference proteome</keyword>
<feature type="compositionally biased region" description="Acidic residues" evidence="9">
    <location>
        <begin position="81"/>
        <end position="91"/>
    </location>
</feature>
<comment type="similarity">
    <text evidence="1">Belongs to the peptidase A1 family.</text>
</comment>
<dbReference type="PANTHER" id="PTHR13683">
    <property type="entry name" value="ASPARTYL PROTEASES"/>
    <property type="match status" value="1"/>
</dbReference>
<keyword evidence="7" id="KW-0472">Membrane</keyword>
<feature type="region of interest" description="Disordered" evidence="9">
    <location>
        <begin position="587"/>
        <end position="610"/>
    </location>
</feature>
<evidence type="ECO:0000313" key="11">
    <source>
        <dbReference type="EMBL" id="KAL3762818.1"/>
    </source>
</evidence>
<dbReference type="Pfam" id="PF14543">
    <property type="entry name" value="TAXi_N"/>
    <property type="match status" value="1"/>
</dbReference>
<dbReference type="Gene3D" id="2.40.70.10">
    <property type="entry name" value="Acid Proteases"/>
    <property type="match status" value="2"/>
</dbReference>
<keyword evidence="5" id="KW-0378">Hydrolase</keyword>
<evidence type="ECO:0000259" key="10">
    <source>
        <dbReference type="PROSITE" id="PS51767"/>
    </source>
</evidence>
<dbReference type="PANTHER" id="PTHR13683:SF375">
    <property type="entry name" value="PEPTIDASE A1 DOMAIN-CONTAINING PROTEIN"/>
    <property type="match status" value="1"/>
</dbReference>
<comment type="subcellular location">
    <subcellularLocation>
        <location evidence="8">Endomembrane system</location>
        <topology evidence="8">Single-pass type I membrane protein</topology>
    </subcellularLocation>
</comment>
<reference evidence="11 12" key="1">
    <citation type="submission" date="2024-10" db="EMBL/GenBank/DDBJ databases">
        <title>Updated reference genomes for cyclostephanoid diatoms.</title>
        <authorList>
            <person name="Roberts W.R."/>
            <person name="Alverson A.J."/>
        </authorList>
    </citation>
    <scope>NUCLEOTIDE SEQUENCE [LARGE SCALE GENOMIC DNA]</scope>
    <source>
        <strain evidence="11 12">AJA232-27</strain>
    </source>
</reference>
<dbReference type="InterPro" id="IPR001461">
    <property type="entry name" value="Aspartic_peptidase_A1"/>
</dbReference>
<evidence type="ECO:0000256" key="4">
    <source>
        <dbReference type="ARBA" id="ARBA00022729"/>
    </source>
</evidence>
<proteinExistence type="inferred from homology"/>
<evidence type="ECO:0000313" key="12">
    <source>
        <dbReference type="Proteomes" id="UP001530293"/>
    </source>
</evidence>
<dbReference type="EMBL" id="JALLBG020000130">
    <property type="protein sequence ID" value="KAL3762818.1"/>
    <property type="molecule type" value="Genomic_DNA"/>
</dbReference>
<evidence type="ECO:0000256" key="8">
    <source>
        <dbReference type="ARBA" id="ARBA00046288"/>
    </source>
</evidence>
<accession>A0ABD3MIX7</accession>
<dbReference type="InterPro" id="IPR001969">
    <property type="entry name" value="Aspartic_peptidase_AS"/>
</dbReference>
<evidence type="ECO:0000256" key="1">
    <source>
        <dbReference type="ARBA" id="ARBA00007447"/>
    </source>
</evidence>
<dbReference type="GO" id="GO:0008233">
    <property type="term" value="F:peptidase activity"/>
    <property type="evidence" value="ECO:0007669"/>
    <property type="project" value="UniProtKB-KW"/>
</dbReference>
<dbReference type="SUPFAM" id="SSF50630">
    <property type="entry name" value="Acid proteases"/>
    <property type="match status" value="1"/>
</dbReference>
<evidence type="ECO:0000256" key="6">
    <source>
        <dbReference type="ARBA" id="ARBA00022989"/>
    </source>
</evidence>
<feature type="compositionally biased region" description="Low complexity" evidence="9">
    <location>
        <begin position="657"/>
        <end position="666"/>
    </location>
</feature>